<sequence length="172" mass="19753">MKKLVAILAIIAFLFVMSPNIIHDSSNVSHTLGIQEKTAIAEDTPQRAELNPEAITAEFMNRLKQETDENYKVLKYNRKSELVNELSEISSKKVAEYYVNGLYQEKGGSLYVIPTELPPWFEQGKEFEMSKINEDSYHMSQKVNNDLYGSYEITAGAERINNQWKITFLNVH</sequence>
<gene>
    <name evidence="1" type="ORF">ACFQPF_16705</name>
</gene>
<dbReference type="RefSeq" id="WP_379751060.1">
    <property type="nucleotide sequence ID" value="NZ_JBHTCP010000051.1"/>
</dbReference>
<reference evidence="2" key="1">
    <citation type="journal article" date="2019" name="Int. J. Syst. Evol. Microbiol.">
        <title>The Global Catalogue of Microorganisms (GCM) 10K type strain sequencing project: providing services to taxonomists for standard genome sequencing and annotation.</title>
        <authorList>
            <consortium name="The Broad Institute Genomics Platform"/>
            <consortium name="The Broad Institute Genome Sequencing Center for Infectious Disease"/>
            <person name="Wu L."/>
            <person name="Ma J."/>
        </authorList>
    </citation>
    <scope>NUCLEOTIDE SEQUENCE [LARGE SCALE GENOMIC DNA]</scope>
    <source>
        <strain evidence="2">NBRC 106396</strain>
    </source>
</reference>
<protein>
    <recommendedName>
        <fullName evidence="3">DUF3993 domain-containing protein</fullName>
    </recommendedName>
</protein>
<organism evidence="1 2">
    <name type="scientific">Fictibacillus iocasae</name>
    <dbReference type="NCBI Taxonomy" id="2715437"/>
    <lineage>
        <taxon>Bacteria</taxon>
        <taxon>Bacillati</taxon>
        <taxon>Bacillota</taxon>
        <taxon>Bacilli</taxon>
        <taxon>Bacillales</taxon>
        <taxon>Fictibacillaceae</taxon>
        <taxon>Fictibacillus</taxon>
    </lineage>
</organism>
<dbReference type="EMBL" id="JBHTCP010000051">
    <property type="protein sequence ID" value="MFC7373282.1"/>
    <property type="molecule type" value="Genomic_DNA"/>
</dbReference>
<dbReference type="Proteomes" id="UP001596549">
    <property type="component" value="Unassembled WGS sequence"/>
</dbReference>
<proteinExistence type="predicted"/>
<evidence type="ECO:0000313" key="2">
    <source>
        <dbReference type="Proteomes" id="UP001596549"/>
    </source>
</evidence>
<evidence type="ECO:0008006" key="3">
    <source>
        <dbReference type="Google" id="ProtNLM"/>
    </source>
</evidence>
<name>A0ABW2NV93_9BACL</name>
<accession>A0ABW2NV93</accession>
<comment type="caution">
    <text evidence="1">The sequence shown here is derived from an EMBL/GenBank/DDBJ whole genome shotgun (WGS) entry which is preliminary data.</text>
</comment>
<evidence type="ECO:0000313" key="1">
    <source>
        <dbReference type="EMBL" id="MFC7373282.1"/>
    </source>
</evidence>
<keyword evidence="2" id="KW-1185">Reference proteome</keyword>